<proteinExistence type="predicted"/>
<dbReference type="Proteomes" id="UP000886998">
    <property type="component" value="Unassembled WGS sequence"/>
</dbReference>
<organism evidence="1 2">
    <name type="scientific">Trichonephila inaurata madagascariensis</name>
    <dbReference type="NCBI Taxonomy" id="2747483"/>
    <lineage>
        <taxon>Eukaryota</taxon>
        <taxon>Metazoa</taxon>
        <taxon>Ecdysozoa</taxon>
        <taxon>Arthropoda</taxon>
        <taxon>Chelicerata</taxon>
        <taxon>Arachnida</taxon>
        <taxon>Araneae</taxon>
        <taxon>Araneomorphae</taxon>
        <taxon>Entelegynae</taxon>
        <taxon>Araneoidea</taxon>
        <taxon>Nephilidae</taxon>
        <taxon>Trichonephila</taxon>
        <taxon>Trichonephila inaurata</taxon>
    </lineage>
</organism>
<keyword evidence="2" id="KW-1185">Reference proteome</keyword>
<accession>A0A8X6YUM8</accession>
<protein>
    <submittedName>
        <fullName evidence="1">Uncharacterized protein</fullName>
    </submittedName>
</protein>
<evidence type="ECO:0000313" key="1">
    <source>
        <dbReference type="EMBL" id="GFY77445.1"/>
    </source>
</evidence>
<reference evidence="1" key="1">
    <citation type="submission" date="2020-08" db="EMBL/GenBank/DDBJ databases">
        <title>Multicomponent nature underlies the extraordinary mechanical properties of spider dragline silk.</title>
        <authorList>
            <person name="Kono N."/>
            <person name="Nakamura H."/>
            <person name="Mori M."/>
            <person name="Yoshida Y."/>
            <person name="Ohtoshi R."/>
            <person name="Malay A.D."/>
            <person name="Moran D.A.P."/>
            <person name="Tomita M."/>
            <person name="Numata K."/>
            <person name="Arakawa K."/>
        </authorList>
    </citation>
    <scope>NUCLEOTIDE SEQUENCE</scope>
</reference>
<name>A0A8X6YUM8_9ARAC</name>
<dbReference type="EMBL" id="BMAV01022469">
    <property type="protein sequence ID" value="GFY77445.1"/>
    <property type="molecule type" value="Genomic_DNA"/>
</dbReference>
<sequence length="97" mass="11155">MPHCGLVIKLHLDTVLWRHPQLKSRPNGPPLSLCTFSPAERRNDLEIKRRNKCVLTIKKFLTKETDFSLADESRLRQSLRLNLKELGQGSGGHKRPM</sequence>
<gene>
    <name evidence="1" type="ORF">TNIN_26571</name>
</gene>
<comment type="caution">
    <text evidence="1">The sequence shown here is derived from an EMBL/GenBank/DDBJ whole genome shotgun (WGS) entry which is preliminary data.</text>
</comment>
<dbReference type="AlphaFoldDB" id="A0A8X6YUM8"/>
<evidence type="ECO:0000313" key="2">
    <source>
        <dbReference type="Proteomes" id="UP000886998"/>
    </source>
</evidence>